<dbReference type="Pfam" id="PF21982">
    <property type="entry name" value="RecX_HTH1"/>
    <property type="match status" value="1"/>
</dbReference>
<dbReference type="OrthoDB" id="7066780at2"/>
<evidence type="ECO:0000259" key="6">
    <source>
        <dbReference type="Pfam" id="PF02631"/>
    </source>
</evidence>
<keyword evidence="10" id="KW-1185">Reference proteome</keyword>
<dbReference type="KEGG" id="xbc:ELE36_11255"/>
<evidence type="ECO:0000313" key="10">
    <source>
        <dbReference type="Proteomes" id="UP000291562"/>
    </source>
</evidence>
<protein>
    <recommendedName>
        <fullName evidence="3 5">Regulatory protein RecX</fullName>
    </recommendedName>
</protein>
<evidence type="ECO:0000259" key="8">
    <source>
        <dbReference type="Pfam" id="PF21982"/>
    </source>
</evidence>
<evidence type="ECO:0000256" key="5">
    <source>
        <dbReference type="HAMAP-Rule" id="MF_01114"/>
    </source>
</evidence>
<dbReference type="AlphaFoldDB" id="A0A411HK75"/>
<comment type="similarity">
    <text evidence="2 5">Belongs to the RecX family.</text>
</comment>
<evidence type="ECO:0000256" key="3">
    <source>
        <dbReference type="ARBA" id="ARBA00018111"/>
    </source>
</evidence>
<proteinExistence type="inferred from homology"/>
<evidence type="ECO:0000259" key="7">
    <source>
        <dbReference type="Pfam" id="PF21981"/>
    </source>
</evidence>
<dbReference type="InterPro" id="IPR053924">
    <property type="entry name" value="RecX_HTH_2nd"/>
</dbReference>
<feature type="domain" description="RecX third three-helical" evidence="7">
    <location>
        <begin position="105"/>
        <end position="148"/>
    </location>
</feature>
<dbReference type="EMBL" id="CP035704">
    <property type="protein sequence ID" value="QBB70881.1"/>
    <property type="molecule type" value="Genomic_DNA"/>
</dbReference>
<accession>A0A411HK75</accession>
<evidence type="ECO:0000256" key="1">
    <source>
        <dbReference type="ARBA" id="ARBA00004496"/>
    </source>
</evidence>
<dbReference type="Pfam" id="PF02631">
    <property type="entry name" value="RecX_HTH2"/>
    <property type="match status" value="1"/>
</dbReference>
<evidence type="ECO:0000313" key="9">
    <source>
        <dbReference type="EMBL" id="QBB70881.1"/>
    </source>
</evidence>
<dbReference type="HAMAP" id="MF_01114">
    <property type="entry name" value="RecX"/>
    <property type="match status" value="1"/>
</dbReference>
<gene>
    <name evidence="5" type="primary">recX</name>
    <name evidence="9" type="ORF">ELE36_11255</name>
</gene>
<feature type="domain" description="RecX second three-helical" evidence="6">
    <location>
        <begin position="59"/>
        <end position="93"/>
    </location>
</feature>
<dbReference type="Proteomes" id="UP000291562">
    <property type="component" value="Chromosome"/>
</dbReference>
<dbReference type="GO" id="GO:0005737">
    <property type="term" value="C:cytoplasm"/>
    <property type="evidence" value="ECO:0007669"/>
    <property type="project" value="UniProtKB-SubCell"/>
</dbReference>
<keyword evidence="4 5" id="KW-0963">Cytoplasm</keyword>
<comment type="function">
    <text evidence="5">Modulates RecA activity.</text>
</comment>
<dbReference type="InterPro" id="IPR036388">
    <property type="entry name" value="WH-like_DNA-bd_sf"/>
</dbReference>
<dbReference type="RefSeq" id="WP_129833342.1">
    <property type="nucleotide sequence ID" value="NZ_CP035704.1"/>
</dbReference>
<name>A0A411HK75_9GAMM</name>
<dbReference type="Gene3D" id="1.10.10.10">
    <property type="entry name" value="Winged helix-like DNA-binding domain superfamily/Winged helix DNA-binding domain"/>
    <property type="match status" value="3"/>
</dbReference>
<dbReference type="InterPro" id="IPR053926">
    <property type="entry name" value="RecX_HTH_1st"/>
</dbReference>
<organism evidence="9 10">
    <name type="scientific">Pseudolysobacter antarcticus</name>
    <dbReference type="NCBI Taxonomy" id="2511995"/>
    <lineage>
        <taxon>Bacteria</taxon>
        <taxon>Pseudomonadati</taxon>
        <taxon>Pseudomonadota</taxon>
        <taxon>Gammaproteobacteria</taxon>
        <taxon>Lysobacterales</taxon>
        <taxon>Rhodanobacteraceae</taxon>
        <taxon>Pseudolysobacter</taxon>
    </lineage>
</organism>
<dbReference type="GO" id="GO:0006282">
    <property type="term" value="P:regulation of DNA repair"/>
    <property type="evidence" value="ECO:0007669"/>
    <property type="project" value="UniProtKB-UniRule"/>
</dbReference>
<sequence>MPRIPTEKPNGSPYDRALLLLARREHSERELLGKLELRGFDATESIAALHLLQEQNYQNDERFAGCLVRQRINDGYGPRWIIAELKTHGIGGASAQARIAAEDPDWLAVARGQLRRRYAGKIATTPAERNKRGQFLLRRGFEIDTVRSLTRAADTDGIAELD</sequence>
<evidence type="ECO:0000256" key="2">
    <source>
        <dbReference type="ARBA" id="ARBA00009695"/>
    </source>
</evidence>
<dbReference type="InterPro" id="IPR053925">
    <property type="entry name" value="RecX_HTH_3rd"/>
</dbReference>
<evidence type="ECO:0000256" key="4">
    <source>
        <dbReference type="ARBA" id="ARBA00022490"/>
    </source>
</evidence>
<dbReference type="PANTHER" id="PTHR33602:SF1">
    <property type="entry name" value="REGULATORY PROTEIN RECX FAMILY PROTEIN"/>
    <property type="match status" value="1"/>
</dbReference>
<comment type="subcellular location">
    <subcellularLocation>
        <location evidence="1 5">Cytoplasm</location>
    </subcellularLocation>
</comment>
<dbReference type="PANTHER" id="PTHR33602">
    <property type="entry name" value="REGULATORY PROTEIN RECX FAMILY PROTEIN"/>
    <property type="match status" value="1"/>
</dbReference>
<dbReference type="InterPro" id="IPR003783">
    <property type="entry name" value="Regulatory_RecX"/>
</dbReference>
<reference evidence="9 10" key="1">
    <citation type="submission" date="2019-01" db="EMBL/GenBank/DDBJ databases">
        <title>Pseudolysobacter antarctica gen. nov., sp. nov., isolated from Fildes Peninsula, Antarctica.</title>
        <authorList>
            <person name="Wei Z."/>
            <person name="Peng F."/>
        </authorList>
    </citation>
    <scope>NUCLEOTIDE SEQUENCE [LARGE SCALE GENOMIC DNA]</scope>
    <source>
        <strain evidence="9 10">AQ6-296</strain>
    </source>
</reference>
<dbReference type="Pfam" id="PF21981">
    <property type="entry name" value="RecX_HTH3"/>
    <property type="match status" value="1"/>
</dbReference>
<feature type="domain" description="RecX first three-helical" evidence="8">
    <location>
        <begin position="14"/>
        <end position="45"/>
    </location>
</feature>